<dbReference type="OrthoDB" id="9811204at2"/>
<sequence length="182" mass="18599">MIPLVGAIRLAALDGRGIGFFDPSPAAAWRNLVLLVPLLLAQAVSDLMALPDGVEVTTYLLLSASVSAVQMTGYMLAVSQILAGTGHGDRFPLFVSTYLWCSIVSTAAGLVALAVALESTLPVANGIGIGLVLWSLVYSWFSVRAAVGCPAAVAAGLVVLEILTVLATNALPLQLALAAAKG</sequence>
<evidence type="ECO:0000313" key="1">
    <source>
        <dbReference type="EMBL" id="AUN30994.1"/>
    </source>
</evidence>
<keyword evidence="2" id="KW-1185">Reference proteome</keyword>
<dbReference type="Proteomes" id="UP000234752">
    <property type="component" value="Chromosome eg_1"/>
</dbReference>
<dbReference type="RefSeq" id="WP_102112654.1">
    <property type="nucleotide sequence ID" value="NZ_BMGN01000008.1"/>
</dbReference>
<dbReference type="KEGG" id="ncb:C0V82_12620"/>
<dbReference type="AlphaFoldDB" id="A0A2K9ND17"/>
<gene>
    <name evidence="1" type="ORF">C0V82_12620</name>
</gene>
<name>A0A2K9ND17_9PROT</name>
<protein>
    <submittedName>
        <fullName evidence="1">Uncharacterized protein</fullName>
    </submittedName>
</protein>
<dbReference type="EMBL" id="CP025611">
    <property type="protein sequence ID" value="AUN30994.1"/>
    <property type="molecule type" value="Genomic_DNA"/>
</dbReference>
<evidence type="ECO:0000313" key="2">
    <source>
        <dbReference type="Proteomes" id="UP000234752"/>
    </source>
</evidence>
<accession>A0A2K9ND17</accession>
<organism evidence="1 2">
    <name type="scientific">Niveispirillum cyanobacteriorum</name>
    <dbReference type="NCBI Taxonomy" id="1612173"/>
    <lineage>
        <taxon>Bacteria</taxon>
        <taxon>Pseudomonadati</taxon>
        <taxon>Pseudomonadota</taxon>
        <taxon>Alphaproteobacteria</taxon>
        <taxon>Rhodospirillales</taxon>
        <taxon>Azospirillaceae</taxon>
        <taxon>Niveispirillum</taxon>
    </lineage>
</organism>
<reference evidence="1 2" key="1">
    <citation type="submission" date="2017-12" db="EMBL/GenBank/DDBJ databases">
        <title>Genomes of bacteria within cyanobacterial aggregates.</title>
        <authorList>
            <person name="Cai H."/>
        </authorList>
    </citation>
    <scope>NUCLEOTIDE SEQUENCE [LARGE SCALE GENOMIC DNA]</scope>
    <source>
        <strain evidence="1 2">TH16</strain>
    </source>
</reference>
<proteinExistence type="predicted"/>